<evidence type="ECO:0000313" key="2">
    <source>
        <dbReference type="Proteomes" id="UP000488299"/>
    </source>
</evidence>
<protein>
    <submittedName>
        <fullName evidence="1">Uncharacterized protein</fullName>
    </submittedName>
</protein>
<comment type="caution">
    <text evidence="1">The sequence shown here is derived from an EMBL/GenBank/DDBJ whole genome shotgun (WGS) entry which is preliminary data.</text>
</comment>
<dbReference type="RefSeq" id="WP_152126102.1">
    <property type="nucleotide sequence ID" value="NZ_WELI01000009.1"/>
</dbReference>
<dbReference type="Proteomes" id="UP000488299">
    <property type="component" value="Unassembled WGS sequence"/>
</dbReference>
<evidence type="ECO:0000313" key="1">
    <source>
        <dbReference type="EMBL" id="KAB7728156.1"/>
    </source>
</evidence>
<name>A0A7J5TXK5_9BACT</name>
<keyword evidence="2" id="KW-1185">Reference proteome</keyword>
<reference evidence="1 2" key="1">
    <citation type="submission" date="2019-10" db="EMBL/GenBank/DDBJ databases">
        <title>Rudanella paleaurantiibacter sp. nov., isolated from sludge.</title>
        <authorList>
            <person name="Xu S.Q."/>
        </authorList>
    </citation>
    <scope>NUCLEOTIDE SEQUENCE [LARGE SCALE GENOMIC DNA]</scope>
    <source>
        <strain evidence="1 2">HX-22-17</strain>
    </source>
</reference>
<gene>
    <name evidence="1" type="ORF">F5984_20640</name>
</gene>
<organism evidence="1 2">
    <name type="scientific">Rudanella paleaurantiibacter</name>
    <dbReference type="NCBI Taxonomy" id="2614655"/>
    <lineage>
        <taxon>Bacteria</taxon>
        <taxon>Pseudomonadati</taxon>
        <taxon>Bacteroidota</taxon>
        <taxon>Cytophagia</taxon>
        <taxon>Cytophagales</taxon>
        <taxon>Cytophagaceae</taxon>
        <taxon>Rudanella</taxon>
    </lineage>
</organism>
<sequence>MPRITYTRPVWERVSDTMQVFGQIAEEQRLDGVPKQQPIVAGVVRFCPKRQTYRPYAYMPNGNLFFLTPCYSLQKAKNDLIFFLAQSTESVLHPSTTAQA</sequence>
<dbReference type="AlphaFoldDB" id="A0A7J5TXK5"/>
<accession>A0A7J5TXK5</accession>
<dbReference type="EMBL" id="WELI01000009">
    <property type="protein sequence ID" value="KAB7728156.1"/>
    <property type="molecule type" value="Genomic_DNA"/>
</dbReference>
<proteinExistence type="predicted"/>